<keyword evidence="2" id="KW-1185">Reference proteome</keyword>
<organism evidence="1 2">
    <name type="scientific">Bugula neritina</name>
    <name type="common">Brown bryozoan</name>
    <name type="synonym">Sertularia neritina</name>
    <dbReference type="NCBI Taxonomy" id="10212"/>
    <lineage>
        <taxon>Eukaryota</taxon>
        <taxon>Metazoa</taxon>
        <taxon>Spiralia</taxon>
        <taxon>Lophotrochozoa</taxon>
        <taxon>Bryozoa</taxon>
        <taxon>Gymnolaemata</taxon>
        <taxon>Cheilostomatida</taxon>
        <taxon>Flustrina</taxon>
        <taxon>Buguloidea</taxon>
        <taxon>Bugulidae</taxon>
        <taxon>Bugula</taxon>
    </lineage>
</organism>
<sequence>MYSRDIYVERACSVECKEASVLKMANIKNLFCFFLTLITCRAQTQSWENTKSRLQITLIHLDSKALNASYIKVKNNPHYNCLYNVTVDSIPGAGVEKGSHAYQMNVYHQETGVGVIPIQWPNAAVGTEANITVVEVPQSSEMLPASLRVSDVGMSDFCKYAPILSVYVGF</sequence>
<proteinExistence type="predicted"/>
<protein>
    <submittedName>
        <fullName evidence="1">Uncharacterized protein</fullName>
    </submittedName>
</protein>
<dbReference type="AlphaFoldDB" id="A0A7J7J9X0"/>
<name>A0A7J7J9X0_BUGNE</name>
<reference evidence="1" key="1">
    <citation type="submission" date="2020-06" db="EMBL/GenBank/DDBJ databases">
        <title>Draft genome of Bugula neritina, a colonial animal packing powerful symbionts and potential medicines.</title>
        <authorList>
            <person name="Rayko M."/>
        </authorList>
    </citation>
    <scope>NUCLEOTIDE SEQUENCE [LARGE SCALE GENOMIC DNA]</scope>
    <source>
        <strain evidence="1">Kwan_BN1</strain>
    </source>
</reference>
<dbReference type="EMBL" id="VXIV02002771">
    <property type="protein sequence ID" value="KAF6023022.1"/>
    <property type="molecule type" value="Genomic_DNA"/>
</dbReference>
<dbReference type="Proteomes" id="UP000593567">
    <property type="component" value="Unassembled WGS sequence"/>
</dbReference>
<gene>
    <name evidence="1" type="ORF">EB796_018664</name>
</gene>
<evidence type="ECO:0000313" key="2">
    <source>
        <dbReference type="Proteomes" id="UP000593567"/>
    </source>
</evidence>
<comment type="caution">
    <text evidence="1">The sequence shown here is derived from an EMBL/GenBank/DDBJ whole genome shotgun (WGS) entry which is preliminary data.</text>
</comment>
<evidence type="ECO:0000313" key="1">
    <source>
        <dbReference type="EMBL" id="KAF6023022.1"/>
    </source>
</evidence>
<accession>A0A7J7J9X0</accession>